<evidence type="ECO:0000313" key="2">
    <source>
        <dbReference type="EMBL" id="NIJ46340.1"/>
    </source>
</evidence>
<dbReference type="SUPFAM" id="SSF82714">
    <property type="entry name" value="Multidrug efflux transporter AcrB TolC docking domain, DN and DC subdomains"/>
    <property type="match status" value="2"/>
</dbReference>
<feature type="transmembrane region" description="Helical" evidence="1">
    <location>
        <begin position="12"/>
        <end position="33"/>
    </location>
</feature>
<feature type="transmembrane region" description="Helical" evidence="1">
    <location>
        <begin position="330"/>
        <end position="349"/>
    </location>
</feature>
<dbReference type="Proteomes" id="UP000745859">
    <property type="component" value="Unassembled WGS sequence"/>
</dbReference>
<dbReference type="Pfam" id="PF00873">
    <property type="entry name" value="ACR_tran"/>
    <property type="match status" value="1"/>
</dbReference>
<dbReference type="Gene3D" id="3.30.2090.10">
    <property type="entry name" value="Multidrug efflux transporter AcrB TolC docking domain, DN and DC subdomains"/>
    <property type="match status" value="2"/>
</dbReference>
<dbReference type="InterPro" id="IPR027463">
    <property type="entry name" value="AcrB_DN_DC_subdom"/>
</dbReference>
<feature type="transmembrane region" description="Helical" evidence="1">
    <location>
        <begin position="876"/>
        <end position="895"/>
    </location>
</feature>
<dbReference type="RefSeq" id="WP_167190256.1">
    <property type="nucleotide sequence ID" value="NZ_JAASQL010000006.1"/>
</dbReference>
<dbReference type="Gene3D" id="3.30.70.1320">
    <property type="entry name" value="Multidrug efflux transporter AcrB pore domain like"/>
    <property type="match status" value="1"/>
</dbReference>
<feature type="transmembrane region" description="Helical" evidence="1">
    <location>
        <begin position="356"/>
        <end position="376"/>
    </location>
</feature>
<sequence length="1065" mass="118272">MKKIISYFIKYHVAVNVFILAFFVFGIFGISSLKSSFFPLVDSKIININIVYPGAAPLEIEEGIVLQIEDNLKGLEGVDRVTSISKENSGSITVEIEKGENIDFMLLEVKNAVDRVPSFPTGMEPLIVSKQEEIRQTISFALSGKNVPLVTLKQLARTVENDLRAIDGISQIDITGYPEEEIEIAVNETNLLAYNLTFSDVANAVSNSNILTTGGEIKTDVEEYLIRANNKAYYGDELSNTIIKATADGKVIRLKDVSIVRDRFEETPNATYFNQQLSVNISVTSTNSEDLISAADKVKEYIENYNQKNENVQIDIVNDMSKTLVQRTELLTENAIVGMILVLVFLSLFLNTRLAFWVAFGLPVAFLGMFIFAAQFDVTINVLSLFGMIIVIGILVDDGIVIAENIYQHYEKGKTPIQAAIDGTMEVIPPVVSAIITTLLAFSLFLFLDSRIGEFFGEVSVIVILTLIVSLVEALIILPAHLAHSKALQPHIKEENPSKLKQFFGKMRSINKLGDRLMIFLRDKIYSPTLDFVLKFKILSAAIFIGLLILTMGSIMGGIIKVTLFPRVASDSATIELEMPAGTNEKTTDSIISLIEEKSFIVNKELTDKYLKGTDKQLFENTILRFTSSSSAKLTINLLPGEERPDEIKAFMITNRLEELVGPVVGVEKLIYGSGGNFGGSPVSVSLLSNNIDELKASKIELKAYLESNPILKDIEDNDPVGIKEIRIQLKENAYLLGLDLKTVMAQVRSGFFGVQAQRFQRGQDEIKVWVRYDRDNRNSINDLDKMRIVTSTGKRVVFKDIATYNIIRGEVAINHLEGQREIRVSADLKDPTASNTDILDDIRTNFIPKLQEKYPTISASFEGQNREASKLSSSLSVAGPIILLLIYITIAFTFRSYSQPLLLLLLVPFSLTAVAWGHWLLDFPVNILSLLGIIALIGIMVNDGLVLIGKFNTNLKEGMKFDEALLEAGKSRFRAIFLTSLTTIAGLAPLLLEKSRQAQFLKPMAISISFGIAYATILTLLVLPLFLSFSNSIKKNVKWLATGNDVTKEEVERAIKEKNEEDEH</sequence>
<feature type="transmembrane region" description="Helical" evidence="1">
    <location>
        <begin position="460"/>
        <end position="483"/>
    </location>
</feature>
<organism evidence="2 3">
    <name type="scientific">Wenyingzhuangia heitensis</name>
    <dbReference type="NCBI Taxonomy" id="1487859"/>
    <lineage>
        <taxon>Bacteria</taxon>
        <taxon>Pseudomonadati</taxon>
        <taxon>Bacteroidota</taxon>
        <taxon>Flavobacteriia</taxon>
        <taxon>Flavobacteriales</taxon>
        <taxon>Flavobacteriaceae</taxon>
        <taxon>Wenyingzhuangia</taxon>
    </lineage>
</organism>
<reference evidence="2 3" key="1">
    <citation type="submission" date="2020-03" db="EMBL/GenBank/DDBJ databases">
        <title>Genomic Encyclopedia of Type Strains, Phase IV (KMG-IV): sequencing the most valuable type-strain genomes for metagenomic binning, comparative biology and taxonomic classification.</title>
        <authorList>
            <person name="Goeker M."/>
        </authorList>
    </citation>
    <scope>NUCLEOTIDE SEQUENCE [LARGE SCALE GENOMIC DNA]</scope>
    <source>
        <strain evidence="2 3">DSM 101599</strain>
    </source>
</reference>
<proteinExistence type="predicted"/>
<dbReference type="SUPFAM" id="SSF82866">
    <property type="entry name" value="Multidrug efflux transporter AcrB transmembrane domain"/>
    <property type="match status" value="2"/>
</dbReference>
<feature type="transmembrane region" description="Helical" evidence="1">
    <location>
        <begin position="974"/>
        <end position="993"/>
    </location>
</feature>
<protein>
    <submittedName>
        <fullName evidence="2">Multidrug efflux pump subunit AcrB</fullName>
    </submittedName>
</protein>
<feature type="transmembrane region" description="Helical" evidence="1">
    <location>
        <begin position="382"/>
        <end position="407"/>
    </location>
</feature>
<evidence type="ECO:0000256" key="1">
    <source>
        <dbReference type="SAM" id="Phobius"/>
    </source>
</evidence>
<dbReference type="PANTHER" id="PTHR32063:SF33">
    <property type="entry name" value="RND SUPERFAMILY EFFLUX PUMP PERMEASE COMPONENT"/>
    <property type="match status" value="1"/>
</dbReference>
<dbReference type="SUPFAM" id="SSF82693">
    <property type="entry name" value="Multidrug efflux transporter AcrB pore domain, PN1, PN2, PC1 and PC2 subdomains"/>
    <property type="match status" value="2"/>
</dbReference>
<name>A0ABX0UEN6_9FLAO</name>
<keyword evidence="1" id="KW-1133">Transmembrane helix</keyword>
<dbReference type="PRINTS" id="PR00702">
    <property type="entry name" value="ACRIFLAVINRP"/>
</dbReference>
<feature type="transmembrane region" description="Helical" evidence="1">
    <location>
        <begin position="427"/>
        <end position="448"/>
    </location>
</feature>
<dbReference type="InterPro" id="IPR001036">
    <property type="entry name" value="Acrflvin-R"/>
</dbReference>
<accession>A0ABX0UEN6</accession>
<evidence type="ECO:0000313" key="3">
    <source>
        <dbReference type="Proteomes" id="UP000745859"/>
    </source>
</evidence>
<comment type="caution">
    <text evidence="2">The sequence shown here is derived from an EMBL/GenBank/DDBJ whole genome shotgun (WGS) entry which is preliminary data.</text>
</comment>
<feature type="transmembrane region" description="Helical" evidence="1">
    <location>
        <begin position="928"/>
        <end position="953"/>
    </location>
</feature>
<keyword evidence="1" id="KW-0812">Transmembrane</keyword>
<keyword evidence="1" id="KW-0472">Membrane</keyword>
<dbReference type="Gene3D" id="3.30.70.1430">
    <property type="entry name" value="Multidrug efflux transporter AcrB pore domain"/>
    <property type="match status" value="2"/>
</dbReference>
<dbReference type="Gene3D" id="1.20.1640.10">
    <property type="entry name" value="Multidrug efflux transporter AcrB transmembrane domain"/>
    <property type="match status" value="2"/>
</dbReference>
<dbReference type="Gene3D" id="3.30.70.1440">
    <property type="entry name" value="Multidrug efflux transporter AcrB pore domain"/>
    <property type="match status" value="1"/>
</dbReference>
<gene>
    <name evidence="2" type="ORF">FHR24_002827</name>
</gene>
<feature type="transmembrane region" description="Helical" evidence="1">
    <location>
        <begin position="1005"/>
        <end position="1030"/>
    </location>
</feature>
<keyword evidence="3" id="KW-1185">Reference proteome</keyword>
<feature type="transmembrane region" description="Helical" evidence="1">
    <location>
        <begin position="902"/>
        <end position="922"/>
    </location>
</feature>
<dbReference type="PANTHER" id="PTHR32063">
    <property type="match status" value="1"/>
</dbReference>
<dbReference type="EMBL" id="JAASQL010000006">
    <property type="protein sequence ID" value="NIJ46340.1"/>
    <property type="molecule type" value="Genomic_DNA"/>
</dbReference>
<feature type="transmembrane region" description="Helical" evidence="1">
    <location>
        <begin position="538"/>
        <end position="560"/>
    </location>
</feature>